<keyword evidence="1" id="KW-0812">Transmembrane</keyword>
<dbReference type="EMBL" id="JBBCAQ010000002">
    <property type="protein sequence ID" value="KAK7605584.1"/>
    <property type="molecule type" value="Genomic_DNA"/>
</dbReference>
<keyword evidence="1" id="KW-1133">Transmembrane helix</keyword>
<evidence type="ECO:0000259" key="3">
    <source>
        <dbReference type="Pfam" id="PF17900"/>
    </source>
</evidence>
<feature type="transmembrane region" description="Helical" evidence="1">
    <location>
        <begin position="169"/>
        <end position="188"/>
    </location>
</feature>
<accession>A0AAN9YBL7</accession>
<dbReference type="Proteomes" id="UP001367676">
    <property type="component" value="Unassembled WGS sequence"/>
</dbReference>
<evidence type="ECO:0000256" key="1">
    <source>
        <dbReference type="SAM" id="Phobius"/>
    </source>
</evidence>
<dbReference type="PANTHER" id="PTHR11533">
    <property type="entry name" value="PROTEASE M1 ZINC METALLOPROTEASE"/>
    <property type="match status" value="1"/>
</dbReference>
<dbReference type="GO" id="GO:0005737">
    <property type="term" value="C:cytoplasm"/>
    <property type="evidence" value="ECO:0007669"/>
    <property type="project" value="TreeGrafter"/>
</dbReference>
<gene>
    <name evidence="4" type="ORF">V9T40_007442</name>
</gene>
<reference evidence="4 5" key="1">
    <citation type="submission" date="2024-03" db="EMBL/GenBank/DDBJ databases">
        <title>Adaptation during the transition from Ophiocordyceps entomopathogen to insect associate is accompanied by gene loss and intensified selection.</title>
        <authorList>
            <person name="Ward C.M."/>
            <person name="Onetto C.A."/>
            <person name="Borneman A.R."/>
        </authorList>
    </citation>
    <scope>NUCLEOTIDE SEQUENCE [LARGE SCALE GENOMIC DNA]</scope>
    <source>
        <strain evidence="4">AWRI1</strain>
        <tissue evidence="4">Single Adult Female</tissue>
    </source>
</reference>
<dbReference type="Gene3D" id="2.60.40.1730">
    <property type="entry name" value="tricorn interacting facor f3 domain"/>
    <property type="match status" value="1"/>
</dbReference>
<comment type="caution">
    <text evidence="4">The sequence shown here is derived from an EMBL/GenBank/DDBJ whole genome shotgun (WGS) entry which is preliminary data.</text>
</comment>
<dbReference type="InterPro" id="IPR010562">
    <property type="entry name" value="Haemolymph_juvenile_hormone-bd"/>
</dbReference>
<dbReference type="GO" id="GO:0016020">
    <property type="term" value="C:membrane"/>
    <property type="evidence" value="ECO:0007669"/>
    <property type="project" value="TreeGrafter"/>
</dbReference>
<protein>
    <recommendedName>
        <fullName evidence="3">Aminopeptidase N-like N-terminal domain-containing protein</fullName>
    </recommendedName>
</protein>
<organism evidence="4 5">
    <name type="scientific">Parthenolecanium corni</name>
    <dbReference type="NCBI Taxonomy" id="536013"/>
    <lineage>
        <taxon>Eukaryota</taxon>
        <taxon>Metazoa</taxon>
        <taxon>Ecdysozoa</taxon>
        <taxon>Arthropoda</taxon>
        <taxon>Hexapoda</taxon>
        <taxon>Insecta</taxon>
        <taxon>Pterygota</taxon>
        <taxon>Neoptera</taxon>
        <taxon>Paraneoptera</taxon>
        <taxon>Hemiptera</taxon>
        <taxon>Sternorrhyncha</taxon>
        <taxon>Coccoidea</taxon>
        <taxon>Coccidae</taxon>
        <taxon>Parthenolecanium</taxon>
    </lineage>
</organism>
<dbReference type="GO" id="GO:0042277">
    <property type="term" value="F:peptide binding"/>
    <property type="evidence" value="ECO:0007669"/>
    <property type="project" value="TreeGrafter"/>
</dbReference>
<evidence type="ECO:0000256" key="2">
    <source>
        <dbReference type="SAM" id="SignalP"/>
    </source>
</evidence>
<feature type="chain" id="PRO_5042964663" description="Aminopeptidase N-like N-terminal domain-containing protein" evidence="2">
    <location>
        <begin position="19"/>
        <end position="686"/>
    </location>
</feature>
<dbReference type="PANTHER" id="PTHR11533:SF299">
    <property type="entry name" value="AMINOPEPTIDASE"/>
    <property type="match status" value="1"/>
</dbReference>
<dbReference type="Pfam" id="PF17900">
    <property type="entry name" value="Peptidase_M1_N"/>
    <property type="match status" value="1"/>
</dbReference>
<feature type="transmembrane region" description="Helical" evidence="1">
    <location>
        <begin position="445"/>
        <end position="463"/>
    </location>
</feature>
<keyword evidence="5" id="KW-1185">Reference proteome</keyword>
<sequence>MRSIYACILCLGLASGPARRVGRTWYHKAAIDTARLQQRTSLWPMCYCGGNDPEFDKCVTKGANLAIPELVKDKFDANVVAHFSPTEKGGETYWLLKNLDFDFKVSKLYMNLANLFNGDKALGECDKLTNALIDPNTKIMEGYNDEFGNIDAHLPPPQRTALFKRFRSIAITATLAGLILFTISILLIKHHPQLNTEDNVYEAAIDSYNTDDGLLVLRTHPALKPKMKYILHIEYYGDLQSMSYGMFQISHFKDSNTDDRSDKTNRYKTDSLWSIMTDEASKANPSGYQLLPTHLTLEGIVNEWLFLRDFPILKVVRKYDTSEVSFIQFLDAEEYIKDLITPVYEVMFTNKNSRHDPHDHSNLLLRALIFDWACKMGIGSCQATAKFHFNSWHQSDNPDEVNPSAKFAKLEQISSYSAAEALGSDDLERVSYYPKKGWFLTRWQASVLAIGIILFIFAVVYTGRTTHQDVRSNDIEIDEIHHHAGIMRIDFKTPLEASTIYELRIPYRGKVRSLPYGLFYVIDRNPDTMRDNFLIATNSDTPYARTIFPCFDVHELNATYEISIAQDHLMHFESSILANWESETTRESNVLYTTNNNSERHKRKIALVTAAHIAEQWIESIITFPEDEDKWLNEQSFEGNTNNFISKEERDAADLLSVGSIVSIRGKEIFCFNTFTGGYANDLNCS</sequence>
<keyword evidence="1" id="KW-0472">Membrane</keyword>
<feature type="signal peptide" evidence="2">
    <location>
        <begin position="1"/>
        <end position="18"/>
    </location>
</feature>
<dbReference type="GO" id="GO:0006508">
    <property type="term" value="P:proteolysis"/>
    <property type="evidence" value="ECO:0007669"/>
    <property type="project" value="TreeGrafter"/>
</dbReference>
<dbReference type="GO" id="GO:0005615">
    <property type="term" value="C:extracellular space"/>
    <property type="evidence" value="ECO:0007669"/>
    <property type="project" value="TreeGrafter"/>
</dbReference>
<name>A0AAN9YBL7_9HEMI</name>
<dbReference type="InterPro" id="IPR045357">
    <property type="entry name" value="Aminopeptidase_N-like_N"/>
</dbReference>
<proteinExistence type="predicted"/>
<dbReference type="GO" id="GO:0043171">
    <property type="term" value="P:peptide catabolic process"/>
    <property type="evidence" value="ECO:0007669"/>
    <property type="project" value="TreeGrafter"/>
</dbReference>
<evidence type="ECO:0000313" key="4">
    <source>
        <dbReference type="EMBL" id="KAK7605584.1"/>
    </source>
</evidence>
<dbReference type="AlphaFoldDB" id="A0AAN9YBL7"/>
<dbReference type="SUPFAM" id="SSF63737">
    <property type="entry name" value="Leukotriene A4 hydrolase N-terminal domain"/>
    <property type="match status" value="1"/>
</dbReference>
<dbReference type="InterPro" id="IPR050344">
    <property type="entry name" value="Peptidase_M1_aminopeptidases"/>
</dbReference>
<dbReference type="Gene3D" id="1.25.50.20">
    <property type="match status" value="1"/>
</dbReference>
<evidence type="ECO:0000313" key="5">
    <source>
        <dbReference type="Proteomes" id="UP001367676"/>
    </source>
</evidence>
<dbReference type="GO" id="GO:0008270">
    <property type="term" value="F:zinc ion binding"/>
    <property type="evidence" value="ECO:0007669"/>
    <property type="project" value="TreeGrafter"/>
</dbReference>
<dbReference type="InterPro" id="IPR042097">
    <property type="entry name" value="Aminopeptidase_N-like_N_sf"/>
</dbReference>
<dbReference type="Pfam" id="PF06585">
    <property type="entry name" value="JHBP"/>
    <property type="match status" value="1"/>
</dbReference>
<dbReference type="InterPro" id="IPR038606">
    <property type="entry name" value="To_sf"/>
</dbReference>
<dbReference type="GO" id="GO:0070006">
    <property type="term" value="F:metalloaminopeptidase activity"/>
    <property type="evidence" value="ECO:0007669"/>
    <property type="project" value="TreeGrafter"/>
</dbReference>
<feature type="domain" description="Aminopeptidase N-like N-terminal" evidence="3">
    <location>
        <begin position="466"/>
        <end position="586"/>
    </location>
</feature>
<keyword evidence="2" id="KW-0732">Signal</keyword>
<dbReference type="Gene3D" id="3.15.10.30">
    <property type="entry name" value="Haemolymph juvenile hormone binding protein"/>
    <property type="match status" value="1"/>
</dbReference>